<keyword evidence="11" id="KW-1185">Reference proteome</keyword>
<dbReference type="GO" id="GO:0004830">
    <property type="term" value="F:tryptophan-tRNA ligase activity"/>
    <property type="evidence" value="ECO:0007669"/>
    <property type="project" value="UniProtKB-UniRule"/>
</dbReference>
<dbReference type="GO" id="GO:0006436">
    <property type="term" value="P:tryptophanyl-tRNA aminoacylation"/>
    <property type="evidence" value="ECO:0007669"/>
    <property type="project" value="UniProtKB-UniRule"/>
</dbReference>
<gene>
    <name evidence="8" type="primary">trpS</name>
    <name evidence="10" type="ORF">EV199_2788</name>
</gene>
<comment type="caution">
    <text evidence="10">The sequence shown here is derived from an EMBL/GenBank/DDBJ whole genome shotgun (WGS) entry which is preliminary data.</text>
</comment>
<comment type="function">
    <text evidence="8">Catalyzes the attachment of tryptophan to tRNA(Trp).</text>
</comment>
<proteinExistence type="inferred from homology"/>
<name>A0A4Q7MUZ4_9BACT</name>
<dbReference type="Pfam" id="PF00579">
    <property type="entry name" value="tRNA-synt_1b"/>
    <property type="match status" value="1"/>
</dbReference>
<dbReference type="InterPro" id="IPR002306">
    <property type="entry name" value="Trp-tRNA-ligase"/>
</dbReference>
<protein>
    <recommendedName>
        <fullName evidence="8">Tryptophan--tRNA ligase</fullName>
        <ecNumber evidence="8">6.1.1.2</ecNumber>
    </recommendedName>
    <alternativeName>
        <fullName evidence="8">Tryptophanyl-tRNA synthetase</fullName>
        <shortName evidence="8">TrpRS</shortName>
    </alternativeName>
</protein>
<comment type="similarity">
    <text evidence="1 8 9">Belongs to the class-I aminoacyl-tRNA synthetase family.</text>
</comment>
<evidence type="ECO:0000256" key="3">
    <source>
        <dbReference type="ARBA" id="ARBA00022741"/>
    </source>
</evidence>
<feature type="binding site" evidence="8">
    <location>
        <begin position="185"/>
        <end position="187"/>
    </location>
    <ligand>
        <name>ATP</name>
        <dbReference type="ChEBI" id="CHEBI:30616"/>
    </ligand>
</feature>
<dbReference type="HAMAP" id="MF_00140_B">
    <property type="entry name" value="Trp_tRNA_synth_B"/>
    <property type="match status" value="1"/>
</dbReference>
<dbReference type="NCBIfam" id="TIGR00233">
    <property type="entry name" value="trpS"/>
    <property type="match status" value="1"/>
</dbReference>
<feature type="binding site" evidence="8">
    <location>
        <position position="173"/>
    </location>
    <ligand>
        <name>L-tryptophan</name>
        <dbReference type="ChEBI" id="CHEBI:57912"/>
    </ligand>
</feature>
<comment type="catalytic activity">
    <reaction evidence="7 8">
        <text>tRNA(Trp) + L-tryptophan + ATP = L-tryptophyl-tRNA(Trp) + AMP + diphosphate + H(+)</text>
        <dbReference type="Rhea" id="RHEA:24080"/>
        <dbReference type="Rhea" id="RHEA-COMP:9671"/>
        <dbReference type="Rhea" id="RHEA-COMP:9705"/>
        <dbReference type="ChEBI" id="CHEBI:15378"/>
        <dbReference type="ChEBI" id="CHEBI:30616"/>
        <dbReference type="ChEBI" id="CHEBI:33019"/>
        <dbReference type="ChEBI" id="CHEBI:57912"/>
        <dbReference type="ChEBI" id="CHEBI:78442"/>
        <dbReference type="ChEBI" id="CHEBI:78535"/>
        <dbReference type="ChEBI" id="CHEBI:456215"/>
        <dbReference type="EC" id="6.1.1.2"/>
    </reaction>
</comment>
<comment type="subcellular location">
    <subcellularLocation>
        <location evidence="8">Cytoplasm</location>
    </subcellularLocation>
</comment>
<evidence type="ECO:0000256" key="2">
    <source>
        <dbReference type="ARBA" id="ARBA00022598"/>
    </source>
</evidence>
<dbReference type="PANTHER" id="PTHR43766:SF1">
    <property type="entry name" value="TRYPTOPHAN--TRNA LIGASE, MITOCHONDRIAL"/>
    <property type="match status" value="1"/>
</dbReference>
<dbReference type="EC" id="6.1.1.2" evidence="8"/>
<dbReference type="EMBL" id="SGXA01000002">
    <property type="protein sequence ID" value="RZS70890.1"/>
    <property type="molecule type" value="Genomic_DNA"/>
</dbReference>
<dbReference type="FunFam" id="1.10.240.10:FF:000005">
    <property type="entry name" value="Tryptophan--tRNA ligase"/>
    <property type="match status" value="1"/>
</dbReference>
<accession>A0A4Q7MUZ4</accession>
<dbReference type="PANTHER" id="PTHR43766">
    <property type="entry name" value="TRYPTOPHAN--TRNA LIGASE, MITOCHONDRIAL"/>
    <property type="match status" value="1"/>
</dbReference>
<reference evidence="10 11" key="1">
    <citation type="submission" date="2019-02" db="EMBL/GenBank/DDBJ databases">
        <title>Genomic Encyclopedia of Type Strains, Phase IV (KMG-IV): sequencing the most valuable type-strain genomes for metagenomic binning, comparative biology and taxonomic classification.</title>
        <authorList>
            <person name="Goeker M."/>
        </authorList>
    </citation>
    <scope>NUCLEOTIDE SEQUENCE [LARGE SCALE GENOMIC DNA]</scope>
    <source>
        <strain evidence="10 11">DSM 18116</strain>
    </source>
</reference>
<feature type="binding site" evidence="8">
    <location>
        <begin position="57"/>
        <end position="58"/>
    </location>
    <ligand>
        <name>ATP</name>
        <dbReference type="ChEBI" id="CHEBI:30616"/>
    </ligand>
</feature>
<keyword evidence="3 8" id="KW-0547">Nucleotide-binding</keyword>
<evidence type="ECO:0000313" key="11">
    <source>
        <dbReference type="Proteomes" id="UP000293874"/>
    </source>
</evidence>
<evidence type="ECO:0000256" key="6">
    <source>
        <dbReference type="ARBA" id="ARBA00023146"/>
    </source>
</evidence>
<dbReference type="PRINTS" id="PR01039">
    <property type="entry name" value="TRNASYNTHTRP"/>
</dbReference>
<dbReference type="Gene3D" id="3.40.50.620">
    <property type="entry name" value="HUPs"/>
    <property type="match status" value="1"/>
</dbReference>
<comment type="subunit">
    <text evidence="8">Homodimer.</text>
</comment>
<feature type="binding site" evidence="8">
    <location>
        <begin position="49"/>
        <end position="51"/>
    </location>
    <ligand>
        <name>ATP</name>
        <dbReference type="ChEBI" id="CHEBI:30616"/>
    </ligand>
</feature>
<evidence type="ECO:0000256" key="5">
    <source>
        <dbReference type="ARBA" id="ARBA00022917"/>
    </source>
</evidence>
<keyword evidence="6 8" id="KW-0030">Aminoacyl-tRNA synthetase</keyword>
<dbReference type="InterPro" id="IPR001412">
    <property type="entry name" value="aa-tRNA-synth_I_CS"/>
</dbReference>
<evidence type="ECO:0000256" key="4">
    <source>
        <dbReference type="ARBA" id="ARBA00022840"/>
    </source>
</evidence>
<dbReference type="Proteomes" id="UP000293874">
    <property type="component" value="Unassembled WGS sequence"/>
</dbReference>
<organism evidence="10 11">
    <name type="scientific">Pseudobacter ginsenosidimutans</name>
    <dbReference type="NCBI Taxonomy" id="661488"/>
    <lineage>
        <taxon>Bacteria</taxon>
        <taxon>Pseudomonadati</taxon>
        <taxon>Bacteroidota</taxon>
        <taxon>Chitinophagia</taxon>
        <taxon>Chitinophagales</taxon>
        <taxon>Chitinophagaceae</taxon>
        <taxon>Pseudobacter</taxon>
    </lineage>
</organism>
<feature type="binding site" evidence="8">
    <location>
        <position position="225"/>
    </location>
    <ligand>
        <name>ATP</name>
        <dbReference type="ChEBI" id="CHEBI:30616"/>
    </ligand>
</feature>
<keyword evidence="2 8" id="KW-0436">Ligase</keyword>
<dbReference type="GO" id="GO:0005524">
    <property type="term" value="F:ATP binding"/>
    <property type="evidence" value="ECO:0007669"/>
    <property type="project" value="UniProtKB-UniRule"/>
</dbReference>
<evidence type="ECO:0000256" key="9">
    <source>
        <dbReference type="RuleBase" id="RU363036"/>
    </source>
</evidence>
<feature type="short sequence motif" description="'HIGH' region" evidence="8">
    <location>
        <begin position="50"/>
        <end position="58"/>
    </location>
</feature>
<feature type="binding site" evidence="8">
    <location>
        <begin position="233"/>
        <end position="237"/>
    </location>
    <ligand>
        <name>ATP</name>
        <dbReference type="ChEBI" id="CHEBI:30616"/>
    </ligand>
</feature>
<dbReference type="InterPro" id="IPR014729">
    <property type="entry name" value="Rossmann-like_a/b/a_fold"/>
</dbReference>
<dbReference type="AlphaFoldDB" id="A0A4Q7MUZ4"/>
<dbReference type="SUPFAM" id="SSF52374">
    <property type="entry name" value="Nucleotidylyl transferase"/>
    <property type="match status" value="1"/>
</dbReference>
<dbReference type="Gene3D" id="1.10.240.10">
    <property type="entry name" value="Tyrosyl-Transfer RNA Synthetase"/>
    <property type="match status" value="1"/>
</dbReference>
<keyword evidence="5 8" id="KW-0648">Protein biosynthesis</keyword>
<dbReference type="InterPro" id="IPR024109">
    <property type="entry name" value="Trp-tRNA-ligase_bac-type"/>
</dbReference>
<dbReference type="CDD" id="cd00806">
    <property type="entry name" value="TrpRS_core"/>
    <property type="match status" value="1"/>
</dbReference>
<dbReference type="GO" id="GO:0005829">
    <property type="term" value="C:cytosol"/>
    <property type="evidence" value="ECO:0007669"/>
    <property type="project" value="TreeGrafter"/>
</dbReference>
<evidence type="ECO:0000256" key="7">
    <source>
        <dbReference type="ARBA" id="ARBA00049929"/>
    </source>
</evidence>
<evidence type="ECO:0000256" key="8">
    <source>
        <dbReference type="HAMAP-Rule" id="MF_00140"/>
    </source>
</evidence>
<dbReference type="InterPro" id="IPR002305">
    <property type="entry name" value="aa-tRNA-synth_Ic"/>
</dbReference>
<evidence type="ECO:0000313" key="10">
    <source>
        <dbReference type="EMBL" id="RZS70890.1"/>
    </source>
</evidence>
<keyword evidence="8" id="KW-0963">Cytoplasm</keyword>
<feature type="short sequence motif" description="'KMSKS' region" evidence="8">
    <location>
        <begin position="233"/>
        <end position="237"/>
    </location>
</feature>
<dbReference type="PROSITE" id="PS00178">
    <property type="entry name" value="AA_TRNA_LIGASE_I"/>
    <property type="match status" value="1"/>
</dbReference>
<sequence>MLYQLKIQEFHPPLTPFAVPLLFKNPNVSYLRPLMEKGAEQQIVMSGIRPTGFLHLGNYFGALRNYVRMQNEFTCYFMVADLHALTTLTETKELKSNVARVLAENIACGLDPDKAALYCQSHVYETNELYLLLNMLAYKGELEKTVTFKEKARLHPDNVNAGLLTYPVLQAADILLHRATLVPVGKDQEQHLEMSRNFGNRFNHRFGDVFPEPHAFNYGDELVKVPSLDGAGKMSKSENQFATIYLSDDDELIRKKVMKAKTDSGTPEPGTPMGENISNLFSLMKLVCAPDVIEQFMNTYNNGTIRYGDLKKQLAEDMVKFISPIREKAEAIRTDEKYLKEIMEKGAAKARKSAQATMLLVRDAMGLNYY</sequence>
<keyword evidence="4 8" id="KW-0067">ATP-binding</keyword>
<dbReference type="InterPro" id="IPR050203">
    <property type="entry name" value="Trp-tRNA_synthetase"/>
</dbReference>
<evidence type="ECO:0000256" key="1">
    <source>
        <dbReference type="ARBA" id="ARBA00005594"/>
    </source>
</evidence>